<evidence type="ECO:0000256" key="7">
    <source>
        <dbReference type="ARBA" id="ARBA00022723"/>
    </source>
</evidence>
<keyword evidence="9 11" id="KW-0501">Molybdenum cofactor biosynthesis</keyword>
<dbReference type="Gene3D" id="3.40.980.10">
    <property type="entry name" value="MoaB/Mog-like domain"/>
    <property type="match status" value="1"/>
</dbReference>
<dbReference type="InterPro" id="IPR036135">
    <property type="entry name" value="MoeA_linker/N_sf"/>
</dbReference>
<dbReference type="CDD" id="cd00887">
    <property type="entry name" value="MoeA"/>
    <property type="match status" value="1"/>
</dbReference>
<evidence type="ECO:0000256" key="10">
    <source>
        <dbReference type="ARBA" id="ARBA00047317"/>
    </source>
</evidence>
<evidence type="ECO:0000256" key="3">
    <source>
        <dbReference type="ARBA" id="ARBA00005046"/>
    </source>
</evidence>
<dbReference type="InterPro" id="IPR001453">
    <property type="entry name" value="MoaB/Mog_dom"/>
</dbReference>
<dbReference type="InterPro" id="IPR005111">
    <property type="entry name" value="MoeA_C_domain_IV"/>
</dbReference>
<evidence type="ECO:0000313" key="14">
    <source>
        <dbReference type="Proteomes" id="UP000251075"/>
    </source>
</evidence>
<name>A0A364P3M3_9PROT</name>
<evidence type="ECO:0000256" key="8">
    <source>
        <dbReference type="ARBA" id="ARBA00022842"/>
    </source>
</evidence>
<sequence>MTGRFGVEEGLMSIDQALARLHQRLAPAVETETVPLRQALFRILAEDVVAGVNVPPHDNSAMDGWAFRHADLPPANLADTGRLPVVGRVAAGHPFEGELPKGGAVRIFTGAPMPSGADTVAMQEECREDGGAVILPTRLKRGDNAREAGEDIARGSVALHAGCRLRPQELGVAAAMGRAEIEVYRPLRAAIFSTGDEIREPGTVLAPGCIFDTNRFTAGALLRSLGAEVTDLGILPDKLDIIRDALGDAAAGHDLILTSGGVSVGDEDHVKPAVLAQGSLDFWRLAIKPGRPVALGEVAGTPFIGLPGNPVAVMVTFMLIARPMVLRLMGATETGLTRFPVEAGFAFRHKQGRREYLRARLAHADGRLVAAKFPSDGSGVLTSMTWSDGLVDIPEDKGDIAPGDMVDFVSYAEMMR</sequence>
<reference evidence="13 14" key="1">
    <citation type="submission" date="2017-11" db="EMBL/GenBank/DDBJ databases">
        <title>Draft genome sequence of magnetotactic bacterium Magnetospirillum kuznetsovii LBB-42.</title>
        <authorList>
            <person name="Grouzdev D.S."/>
            <person name="Rysina M.S."/>
            <person name="Baslerov R.V."/>
            <person name="Koziaeva V."/>
        </authorList>
    </citation>
    <scope>NUCLEOTIDE SEQUENCE [LARGE SCALE GENOMIC DNA]</scope>
    <source>
        <strain evidence="13 14">LBB-42</strain>
    </source>
</reference>
<dbReference type="InterPro" id="IPR008284">
    <property type="entry name" value="MoCF_biosynth_CS"/>
</dbReference>
<evidence type="ECO:0000256" key="1">
    <source>
        <dbReference type="ARBA" id="ARBA00001946"/>
    </source>
</evidence>
<keyword evidence="7 11" id="KW-0479">Metal-binding</keyword>
<comment type="cofactor">
    <cofactor evidence="1 11">
        <name>Mg(2+)</name>
        <dbReference type="ChEBI" id="CHEBI:18420"/>
    </cofactor>
</comment>
<dbReference type="Pfam" id="PF00994">
    <property type="entry name" value="MoCF_biosynth"/>
    <property type="match status" value="1"/>
</dbReference>
<comment type="catalytic activity">
    <reaction evidence="10">
        <text>adenylyl-molybdopterin + molybdate = Mo-molybdopterin + AMP + H(+)</text>
        <dbReference type="Rhea" id="RHEA:35047"/>
        <dbReference type="ChEBI" id="CHEBI:15378"/>
        <dbReference type="ChEBI" id="CHEBI:36264"/>
        <dbReference type="ChEBI" id="CHEBI:62727"/>
        <dbReference type="ChEBI" id="CHEBI:71302"/>
        <dbReference type="ChEBI" id="CHEBI:456215"/>
        <dbReference type="EC" id="2.10.1.1"/>
    </reaction>
</comment>
<dbReference type="FunFam" id="3.40.980.10:FF:000004">
    <property type="entry name" value="Molybdopterin molybdenumtransferase"/>
    <property type="match status" value="1"/>
</dbReference>
<evidence type="ECO:0000256" key="5">
    <source>
        <dbReference type="ARBA" id="ARBA00022505"/>
    </source>
</evidence>
<dbReference type="PANTHER" id="PTHR10192:SF5">
    <property type="entry name" value="GEPHYRIN"/>
    <property type="match status" value="1"/>
</dbReference>
<dbReference type="NCBIfam" id="NF045515">
    <property type="entry name" value="Glp_gephyrin"/>
    <property type="match status" value="1"/>
</dbReference>
<dbReference type="GO" id="GO:0046872">
    <property type="term" value="F:metal ion binding"/>
    <property type="evidence" value="ECO:0007669"/>
    <property type="project" value="UniProtKB-UniRule"/>
</dbReference>
<dbReference type="GO" id="GO:0061599">
    <property type="term" value="F:molybdopterin molybdotransferase activity"/>
    <property type="evidence" value="ECO:0007669"/>
    <property type="project" value="UniProtKB-UniRule"/>
</dbReference>
<keyword evidence="8 11" id="KW-0460">Magnesium</keyword>
<comment type="caution">
    <text evidence="13">The sequence shown here is derived from an EMBL/GenBank/DDBJ whole genome shotgun (WGS) entry which is preliminary data.</text>
</comment>
<dbReference type="Gene3D" id="2.40.340.10">
    <property type="entry name" value="MoeA, C-terminal, domain IV"/>
    <property type="match status" value="1"/>
</dbReference>
<dbReference type="InterPro" id="IPR038987">
    <property type="entry name" value="MoeA-like"/>
</dbReference>
<proteinExistence type="inferred from homology"/>
<accession>A0A364P3M3</accession>
<dbReference type="SMART" id="SM00852">
    <property type="entry name" value="MoCF_biosynth"/>
    <property type="match status" value="1"/>
</dbReference>
<evidence type="ECO:0000313" key="13">
    <source>
        <dbReference type="EMBL" id="RAU23942.1"/>
    </source>
</evidence>
<dbReference type="SUPFAM" id="SSF63882">
    <property type="entry name" value="MoeA N-terminal region -like"/>
    <property type="match status" value="1"/>
</dbReference>
<evidence type="ECO:0000256" key="9">
    <source>
        <dbReference type="ARBA" id="ARBA00023150"/>
    </source>
</evidence>
<evidence type="ECO:0000256" key="6">
    <source>
        <dbReference type="ARBA" id="ARBA00022679"/>
    </source>
</evidence>
<evidence type="ECO:0000256" key="2">
    <source>
        <dbReference type="ARBA" id="ARBA00002901"/>
    </source>
</evidence>
<comment type="pathway">
    <text evidence="3 11">Cofactor biosynthesis; molybdopterin biosynthesis.</text>
</comment>
<dbReference type="Gene3D" id="3.90.105.10">
    <property type="entry name" value="Molybdopterin biosynthesis moea protein, domain 2"/>
    <property type="match status" value="1"/>
</dbReference>
<dbReference type="EMBL" id="PGTO01000001">
    <property type="protein sequence ID" value="RAU23942.1"/>
    <property type="molecule type" value="Genomic_DNA"/>
</dbReference>
<dbReference type="PANTHER" id="PTHR10192">
    <property type="entry name" value="MOLYBDOPTERIN BIOSYNTHESIS PROTEIN"/>
    <property type="match status" value="1"/>
</dbReference>
<dbReference type="InterPro" id="IPR005110">
    <property type="entry name" value="MoeA_linker/N"/>
</dbReference>
<gene>
    <name evidence="13" type="ORF">CU669_02400</name>
</gene>
<keyword evidence="14" id="KW-1185">Reference proteome</keyword>
<dbReference type="EC" id="2.10.1.1" evidence="11"/>
<evidence type="ECO:0000259" key="12">
    <source>
        <dbReference type="SMART" id="SM00852"/>
    </source>
</evidence>
<dbReference type="InterPro" id="IPR036688">
    <property type="entry name" value="MoeA_C_domain_IV_sf"/>
</dbReference>
<organism evidence="13 14">
    <name type="scientific">Paramagnetospirillum kuznetsovii</name>
    <dbReference type="NCBI Taxonomy" id="2053833"/>
    <lineage>
        <taxon>Bacteria</taxon>
        <taxon>Pseudomonadati</taxon>
        <taxon>Pseudomonadota</taxon>
        <taxon>Alphaproteobacteria</taxon>
        <taxon>Rhodospirillales</taxon>
        <taxon>Magnetospirillaceae</taxon>
        <taxon>Paramagnetospirillum</taxon>
    </lineage>
</organism>
<dbReference type="AlphaFoldDB" id="A0A364P3M3"/>
<comment type="similarity">
    <text evidence="4 11">Belongs to the MoeA family.</text>
</comment>
<dbReference type="SUPFAM" id="SSF63867">
    <property type="entry name" value="MoeA C-terminal domain-like"/>
    <property type="match status" value="1"/>
</dbReference>
<keyword evidence="5 11" id="KW-0500">Molybdenum</keyword>
<evidence type="ECO:0000256" key="4">
    <source>
        <dbReference type="ARBA" id="ARBA00010763"/>
    </source>
</evidence>
<dbReference type="Proteomes" id="UP000251075">
    <property type="component" value="Unassembled WGS sequence"/>
</dbReference>
<dbReference type="Gene3D" id="2.170.190.11">
    <property type="entry name" value="Molybdopterin biosynthesis moea protein, domain 3"/>
    <property type="match status" value="1"/>
</dbReference>
<dbReference type="Pfam" id="PF03454">
    <property type="entry name" value="MoeA_C"/>
    <property type="match status" value="1"/>
</dbReference>
<dbReference type="InterPro" id="IPR036425">
    <property type="entry name" value="MoaB/Mog-like_dom_sf"/>
</dbReference>
<dbReference type="RefSeq" id="WP_112142175.1">
    <property type="nucleotide sequence ID" value="NZ_PGTO01000001.1"/>
</dbReference>
<dbReference type="GO" id="GO:0005829">
    <property type="term" value="C:cytosol"/>
    <property type="evidence" value="ECO:0007669"/>
    <property type="project" value="TreeGrafter"/>
</dbReference>
<dbReference type="NCBIfam" id="TIGR00177">
    <property type="entry name" value="molyb_syn"/>
    <property type="match status" value="1"/>
</dbReference>
<dbReference type="GO" id="GO:0006777">
    <property type="term" value="P:Mo-molybdopterin cofactor biosynthetic process"/>
    <property type="evidence" value="ECO:0007669"/>
    <property type="project" value="UniProtKB-UniRule"/>
</dbReference>
<dbReference type="PROSITE" id="PS01079">
    <property type="entry name" value="MOCF_BIOSYNTHESIS_2"/>
    <property type="match status" value="1"/>
</dbReference>
<comment type="function">
    <text evidence="2 11">Catalyzes the insertion of molybdate into adenylated molybdopterin with the concomitant release of AMP.</text>
</comment>
<keyword evidence="6 11" id="KW-0808">Transferase</keyword>
<feature type="domain" description="MoaB/Mog" evidence="12">
    <location>
        <begin position="190"/>
        <end position="327"/>
    </location>
</feature>
<dbReference type="OrthoDB" id="9804758at2"/>
<protein>
    <recommendedName>
        <fullName evidence="11">Molybdopterin molybdenumtransferase</fullName>
        <ecNumber evidence="11">2.10.1.1</ecNumber>
    </recommendedName>
</protein>
<evidence type="ECO:0000256" key="11">
    <source>
        <dbReference type="RuleBase" id="RU365090"/>
    </source>
</evidence>
<dbReference type="Pfam" id="PF03453">
    <property type="entry name" value="MoeA_N"/>
    <property type="match status" value="1"/>
</dbReference>
<dbReference type="SUPFAM" id="SSF53218">
    <property type="entry name" value="Molybdenum cofactor biosynthesis proteins"/>
    <property type="match status" value="1"/>
</dbReference>
<dbReference type="UniPathway" id="UPA00344"/>